<evidence type="ECO:0000313" key="3">
    <source>
        <dbReference type="Proteomes" id="UP000190435"/>
    </source>
</evidence>
<accession>A0A1S9ZYQ3</accession>
<dbReference type="EMBL" id="UGQE01000002">
    <property type="protein sequence ID" value="STZ13692.1"/>
    <property type="molecule type" value="Genomic_DNA"/>
</dbReference>
<gene>
    <name evidence="1" type="ORF">B0181_07875</name>
    <name evidence="2" type="ORF">NCTC10293_01270</name>
</gene>
<evidence type="ECO:0000313" key="4">
    <source>
        <dbReference type="Proteomes" id="UP000255279"/>
    </source>
</evidence>
<dbReference type="OrthoDB" id="7028944at2"/>
<evidence type="ECO:0000313" key="1">
    <source>
        <dbReference type="EMBL" id="OOR88625.1"/>
    </source>
</evidence>
<keyword evidence="3" id="KW-1185">Reference proteome</keyword>
<name>A0A1S9ZYQ3_9GAMM</name>
<evidence type="ECO:0008006" key="5">
    <source>
        <dbReference type="Google" id="ProtNLM"/>
    </source>
</evidence>
<proteinExistence type="predicted"/>
<dbReference type="STRING" id="34060.B0181_07875"/>
<dbReference type="Proteomes" id="UP000255279">
    <property type="component" value="Unassembled WGS sequence"/>
</dbReference>
<dbReference type="RefSeq" id="WP_078276960.1">
    <property type="nucleotide sequence ID" value="NZ_MUXU01000048.1"/>
</dbReference>
<evidence type="ECO:0000313" key="2">
    <source>
        <dbReference type="EMBL" id="STZ13692.1"/>
    </source>
</evidence>
<organism evidence="1 3">
    <name type="scientific">Moraxella caviae</name>
    <dbReference type="NCBI Taxonomy" id="34060"/>
    <lineage>
        <taxon>Bacteria</taxon>
        <taxon>Pseudomonadati</taxon>
        <taxon>Pseudomonadota</taxon>
        <taxon>Gammaproteobacteria</taxon>
        <taxon>Moraxellales</taxon>
        <taxon>Moraxellaceae</taxon>
        <taxon>Moraxella</taxon>
    </lineage>
</organism>
<reference evidence="2 4" key="2">
    <citation type="submission" date="2018-06" db="EMBL/GenBank/DDBJ databases">
        <authorList>
            <consortium name="Pathogen Informatics"/>
            <person name="Doyle S."/>
        </authorList>
    </citation>
    <scope>NUCLEOTIDE SEQUENCE [LARGE SCALE GENOMIC DNA]</scope>
    <source>
        <strain evidence="2 4">NCTC10293</strain>
    </source>
</reference>
<reference evidence="1 3" key="1">
    <citation type="submission" date="2017-02" db="EMBL/GenBank/DDBJ databases">
        <title>Draft genome sequence of Moraxella caviae CCUG 355 type strain.</title>
        <authorList>
            <person name="Engstrom-Jakobsson H."/>
            <person name="Salva-Serra F."/>
            <person name="Thorell K."/>
            <person name="Gonzales-Siles L."/>
            <person name="Karlsson R."/>
            <person name="Boulund F."/>
            <person name="Engstrand L."/>
            <person name="Moore E."/>
        </authorList>
    </citation>
    <scope>NUCLEOTIDE SEQUENCE [LARGE SCALE GENOMIC DNA]</scope>
    <source>
        <strain evidence="1 3">CCUG 355</strain>
    </source>
</reference>
<dbReference type="AlphaFoldDB" id="A0A1S9ZYQ3"/>
<protein>
    <recommendedName>
        <fullName evidence="5">TnsE C-terminal domain-containing protein</fullName>
    </recommendedName>
</protein>
<sequence>MSSFKRFQVLPYHHYENRINIQEFLTQDFRANTPYIVSWYGRLTNKQNGSIRNGSIRVEVYFVNQKSEFYTRAVIPIELIPKMPIGSVWINGTCSSKLLASSDTLVMLRDVGYEGSVDTNIEYKNLHNEDFPESLKRHYHISKNKDNKGHSRFVFQDFNTILTVPASINGAEKLIIIHPLTFLQAHYGVSKSISNTLLGYLWDDVCDILHLDYRNPSCPKSVFIPDELLVADSVFLYHLKNDHHTQNVVRKLNARVRENFASNLKNHGYSYSYLKVVPYHSQPVHLLCNYIAIDDKTLLCTEITGISMPQGETVFYDVDRAKRTASGEYDYPKSNTAKILMHDIANNEIMLKDETADNRNVAVVRQGIQTVGDARTIARNQNISLEEQLRANTTRVVMEPPPEGYTDGHRIGAGGTTGLLQVTLVDSEKDEFGITGFDSQYQRLLKYAQHLKQNANFHGYHKVKIDCCDKLGERQGEIVEPIVLNKGSFPRSVYILRLQIDSSIYYFLDCESRDKQSSSGVVVKVLDEERFLLDWDRGYTLKMLVNILEDNKGRLEQSIYDEFGVNGVKASNIVVGKYKHMNEETSDWVLSGLGKFKGLR</sequence>
<dbReference type="Proteomes" id="UP000190435">
    <property type="component" value="Unassembled WGS sequence"/>
</dbReference>
<dbReference type="EMBL" id="MUXU01000048">
    <property type="protein sequence ID" value="OOR88625.1"/>
    <property type="molecule type" value="Genomic_DNA"/>
</dbReference>